<keyword evidence="1" id="KW-0812">Transmembrane</keyword>
<proteinExistence type="predicted"/>
<evidence type="ECO:0000256" key="1">
    <source>
        <dbReference type="SAM" id="Phobius"/>
    </source>
</evidence>
<keyword evidence="1" id="KW-0472">Membrane</keyword>
<dbReference type="NCBIfam" id="TIGR03647">
    <property type="entry name" value="Na_symport_sm"/>
    <property type="match status" value="1"/>
</dbReference>
<dbReference type="Proteomes" id="UP001221189">
    <property type="component" value="Unassembled WGS sequence"/>
</dbReference>
<name>A0ABT5K9N1_9BURK</name>
<accession>A0ABT5K9N1</accession>
<organism evidence="3 4">
    <name type="scientific">Roseateles albus</name>
    <dbReference type="NCBI Taxonomy" id="2987525"/>
    <lineage>
        <taxon>Bacteria</taxon>
        <taxon>Pseudomonadati</taxon>
        <taxon>Pseudomonadota</taxon>
        <taxon>Betaproteobacteria</taxon>
        <taxon>Burkholderiales</taxon>
        <taxon>Sphaerotilaceae</taxon>
        <taxon>Roseateles</taxon>
    </lineage>
</organism>
<comment type="caution">
    <text evidence="3">The sequence shown here is derived from an EMBL/GenBank/DDBJ whole genome shotgun (WGS) entry which is preliminary data.</text>
</comment>
<dbReference type="EMBL" id="JAQQXT010000002">
    <property type="protein sequence ID" value="MDC8770660.1"/>
    <property type="molecule type" value="Genomic_DNA"/>
</dbReference>
<feature type="transmembrane region" description="Helical" evidence="1">
    <location>
        <begin position="59"/>
        <end position="80"/>
    </location>
</feature>
<dbReference type="RefSeq" id="WP_273599080.1">
    <property type="nucleotide sequence ID" value="NZ_JAQQXT010000002.1"/>
</dbReference>
<evidence type="ECO:0000313" key="4">
    <source>
        <dbReference type="Proteomes" id="UP001221189"/>
    </source>
</evidence>
<keyword evidence="1" id="KW-1133">Transmembrane helix</keyword>
<evidence type="ECO:0000259" key="2">
    <source>
        <dbReference type="Pfam" id="PF13937"/>
    </source>
</evidence>
<protein>
    <submittedName>
        <fullName evidence="3">DUF4212 domain-containing protein</fullName>
    </submittedName>
</protein>
<dbReference type="Pfam" id="PF13937">
    <property type="entry name" value="DUF4212"/>
    <property type="match status" value="1"/>
</dbReference>
<feature type="transmembrane region" description="Helical" evidence="1">
    <location>
        <begin position="27"/>
        <end position="47"/>
    </location>
</feature>
<sequence>MNPSTRQQFLQDQAGERAASYWRRCRNLSFALLLIWALATFGGIFFARELSFSFFGWPFSFWVAAQGLLLLYCALIAYYARAMRKLEAACLDQSKKAASAAASASG</sequence>
<feature type="domain" description="Sodium symporter small subunit" evidence="2">
    <location>
        <begin position="19"/>
        <end position="88"/>
    </location>
</feature>
<dbReference type="InterPro" id="IPR019886">
    <property type="entry name" value="Na_symporter_ssu"/>
</dbReference>
<gene>
    <name evidence="3" type="ORF">PRZ03_03675</name>
</gene>
<evidence type="ECO:0000313" key="3">
    <source>
        <dbReference type="EMBL" id="MDC8770660.1"/>
    </source>
</evidence>
<keyword evidence="4" id="KW-1185">Reference proteome</keyword>
<reference evidence="3 4" key="1">
    <citation type="submission" date="2022-10" db="EMBL/GenBank/DDBJ databases">
        <title>Paucibacter sp. hw1 Genome sequencing.</title>
        <authorList>
            <person name="Park S."/>
        </authorList>
    </citation>
    <scope>NUCLEOTIDE SEQUENCE [LARGE SCALE GENOMIC DNA]</scope>
    <source>
        <strain evidence="4">hw1</strain>
    </source>
</reference>